<dbReference type="Proteomes" id="UP000282076">
    <property type="component" value="Unassembled WGS sequence"/>
</dbReference>
<comment type="caution">
    <text evidence="7">The sequence shown here is derived from an EMBL/GenBank/DDBJ whole genome shotgun (WGS) entry which is preliminary data.</text>
</comment>
<dbReference type="PANTHER" id="PTHR46091">
    <property type="entry name" value="BLR7054 PROTEIN"/>
    <property type="match status" value="1"/>
</dbReference>
<evidence type="ECO:0000313" key="8">
    <source>
        <dbReference type="Proteomes" id="UP000282076"/>
    </source>
</evidence>
<keyword evidence="3" id="KW-0274">FAD</keyword>
<keyword evidence="8" id="KW-1185">Reference proteome</keyword>
<dbReference type="Pfam" id="PF01593">
    <property type="entry name" value="Amino_oxidase"/>
    <property type="match status" value="1"/>
</dbReference>
<dbReference type="GO" id="GO:0016491">
    <property type="term" value="F:oxidoreductase activity"/>
    <property type="evidence" value="ECO:0007669"/>
    <property type="project" value="InterPro"/>
</dbReference>
<dbReference type="InterPro" id="IPR036188">
    <property type="entry name" value="FAD/NAD-bd_sf"/>
</dbReference>
<organism evidence="7 8">
    <name type="scientific">Cohnella endophytica</name>
    <dbReference type="NCBI Taxonomy" id="2419778"/>
    <lineage>
        <taxon>Bacteria</taxon>
        <taxon>Bacillati</taxon>
        <taxon>Bacillota</taxon>
        <taxon>Bacilli</taxon>
        <taxon>Bacillales</taxon>
        <taxon>Paenibacillaceae</taxon>
        <taxon>Cohnella</taxon>
    </lineage>
</organism>
<name>A0A494XU93_9BACL</name>
<gene>
    <name evidence="7" type="ORF">D7Z26_12220</name>
</gene>
<dbReference type="InterPro" id="IPR052206">
    <property type="entry name" value="Retinol_saturase"/>
</dbReference>
<dbReference type="AlphaFoldDB" id="A0A494XU93"/>
<dbReference type="SUPFAM" id="SSF51905">
    <property type="entry name" value="FAD/NAD(P)-binding domain"/>
    <property type="match status" value="1"/>
</dbReference>
<dbReference type="InterPro" id="IPR002937">
    <property type="entry name" value="Amino_oxidase"/>
</dbReference>
<dbReference type="PANTHER" id="PTHR46091:SF3">
    <property type="entry name" value="AMINE OXIDASE DOMAIN-CONTAINING PROTEIN"/>
    <property type="match status" value="1"/>
</dbReference>
<evidence type="ECO:0000313" key="7">
    <source>
        <dbReference type="EMBL" id="RKP54140.1"/>
    </source>
</evidence>
<reference evidence="7 8" key="1">
    <citation type="submission" date="2018-10" db="EMBL/GenBank/DDBJ databases">
        <title>Cohnella sp. M2MS4P-1, whole genome shotgun sequence.</title>
        <authorList>
            <person name="Tuo L."/>
        </authorList>
    </citation>
    <scope>NUCLEOTIDE SEQUENCE [LARGE SCALE GENOMIC DNA]</scope>
    <source>
        <strain evidence="7 8">M2MS4P-1</strain>
    </source>
</reference>
<dbReference type="Gene3D" id="3.50.50.60">
    <property type="entry name" value="FAD/NAD(P)-binding domain"/>
    <property type="match status" value="2"/>
</dbReference>
<evidence type="ECO:0000259" key="6">
    <source>
        <dbReference type="Pfam" id="PF01593"/>
    </source>
</evidence>
<evidence type="ECO:0000256" key="2">
    <source>
        <dbReference type="ARBA" id="ARBA00022729"/>
    </source>
</evidence>
<dbReference type="EMBL" id="RBZM01000005">
    <property type="protein sequence ID" value="RKP54140.1"/>
    <property type="molecule type" value="Genomic_DNA"/>
</dbReference>
<keyword evidence="4" id="KW-0521">NADP</keyword>
<keyword evidence="5" id="KW-0520">NAD</keyword>
<evidence type="ECO:0000256" key="4">
    <source>
        <dbReference type="ARBA" id="ARBA00022857"/>
    </source>
</evidence>
<accession>A0A494XU93</accession>
<protein>
    <submittedName>
        <fullName evidence="7">NAD(P)/FAD-dependent oxidoreductase</fullName>
    </submittedName>
</protein>
<evidence type="ECO:0000256" key="1">
    <source>
        <dbReference type="ARBA" id="ARBA00022630"/>
    </source>
</evidence>
<feature type="domain" description="Amine oxidase" evidence="6">
    <location>
        <begin position="25"/>
        <end position="488"/>
    </location>
</feature>
<evidence type="ECO:0000256" key="5">
    <source>
        <dbReference type="ARBA" id="ARBA00023027"/>
    </source>
</evidence>
<proteinExistence type="predicted"/>
<keyword evidence="1" id="KW-0285">Flavoprotein</keyword>
<evidence type="ECO:0000256" key="3">
    <source>
        <dbReference type="ARBA" id="ARBA00022827"/>
    </source>
</evidence>
<sequence length="511" mass="58532">MIKRRVVELLEKYDAIFIGSGLGSLVCAAYMAKAGVKVAILEKHTITGGFATSFRRKKWEFDVSLHAMSDCAEGGQLHDVLQELGIYDRLRLEKTEILYRCVYPNGSFSAGSNYQQMLRELIEQHHEDANGLKALINEFIKLNDELRSMRRGLPVNSTIFRKYKNYTLKQMLDEFIQSPQLQMKISALWGYFGSPPDELSAIYFVNGWVEYHLYGGYYPTDRSQSISNLLRDLIISNGGHILNRRKVNKIITEDGVAIGVVTDKGEEFKGHYIVSNADLQQTFRDMVGFDKLPVDYAEKIRKVEPSCSTVQAYLILNGDLRHDYGEEAHEIFIHETNDYKTLADDLLHTREERLPFCVTYYENIIKGYRDQGKSTVSIFTLSNYDDWCDLDEREYETKKEESLKSLINRMDHYYPGVKQKIEYAELATPMTVERYTGHYKGAIYGSAKTVDQLLENGVNQVTPIKNLFLVGGWTRNGHGYSGVMVGGARLANMLLLRRRRQRIKGEGQTIC</sequence>
<keyword evidence="2" id="KW-0732">Signal</keyword>